<gene>
    <name evidence="3" type="ORF">C1C98_18560</name>
</gene>
<evidence type="ECO:0000313" key="3">
    <source>
        <dbReference type="EMBL" id="AUO47305.1"/>
    </source>
</evidence>
<proteinExistence type="predicted"/>
<evidence type="ECO:0000313" key="4">
    <source>
        <dbReference type="Proteomes" id="UP000235315"/>
    </source>
</evidence>
<dbReference type="PANTHER" id="PTHR30466">
    <property type="entry name" value="FLAVIN REDUCTASE"/>
    <property type="match status" value="1"/>
</dbReference>
<dbReference type="InterPro" id="IPR050268">
    <property type="entry name" value="NADH-dep_flavin_reductase"/>
</dbReference>
<keyword evidence="1" id="KW-0560">Oxidoreductase</keyword>
<dbReference type="InterPro" id="IPR002563">
    <property type="entry name" value="Flavin_Rdtase-like_dom"/>
</dbReference>
<dbReference type="RefSeq" id="WP_041475998.1">
    <property type="nucleotide sequence ID" value="NC_016830.1"/>
</dbReference>
<dbReference type="SUPFAM" id="SSF50475">
    <property type="entry name" value="FMN-binding split barrel"/>
    <property type="match status" value="1"/>
</dbReference>
<dbReference type="InterPro" id="IPR012349">
    <property type="entry name" value="Split_barrel_FMN-bd"/>
</dbReference>
<dbReference type="Gene3D" id="2.30.110.10">
    <property type="entry name" value="Electron Transport, Fmn-binding Protein, Chain A"/>
    <property type="match status" value="1"/>
</dbReference>
<protein>
    <recommendedName>
        <fullName evidence="2">Flavin reductase like domain-containing protein</fullName>
    </recommendedName>
</protein>
<dbReference type="Pfam" id="PF01613">
    <property type="entry name" value="Flavin_Reduct"/>
    <property type="match status" value="1"/>
</dbReference>
<accession>A0ABM6R391</accession>
<dbReference type="Proteomes" id="UP000235315">
    <property type="component" value="Chromosome"/>
</dbReference>
<feature type="domain" description="Flavin reductase like" evidence="2">
    <location>
        <begin position="11"/>
        <end position="157"/>
    </location>
</feature>
<evidence type="ECO:0000259" key="2">
    <source>
        <dbReference type="SMART" id="SM00903"/>
    </source>
</evidence>
<organism evidence="3 4">
    <name type="scientific">Pseudomonas ogarae (strain DSM 112162 / CECT 30235 / F113)</name>
    <dbReference type="NCBI Taxonomy" id="1114970"/>
    <lineage>
        <taxon>Bacteria</taxon>
        <taxon>Pseudomonadati</taxon>
        <taxon>Pseudomonadota</taxon>
        <taxon>Gammaproteobacteria</taxon>
        <taxon>Pseudomonadales</taxon>
        <taxon>Pseudomonadaceae</taxon>
        <taxon>Pseudomonas</taxon>
    </lineage>
</organism>
<name>A0ABM6R391_PSEO1</name>
<dbReference type="PANTHER" id="PTHR30466:SF1">
    <property type="entry name" value="FMN REDUCTASE (NADH) RUTF"/>
    <property type="match status" value="1"/>
</dbReference>
<evidence type="ECO:0000256" key="1">
    <source>
        <dbReference type="ARBA" id="ARBA00023002"/>
    </source>
</evidence>
<dbReference type="SMART" id="SM00903">
    <property type="entry name" value="Flavin_Reduct"/>
    <property type="match status" value="1"/>
</dbReference>
<dbReference type="EMBL" id="CP025738">
    <property type="protein sequence ID" value="AUO47305.1"/>
    <property type="molecule type" value="Genomic_DNA"/>
</dbReference>
<reference evidence="3 4" key="1">
    <citation type="submission" date="2018-01" db="EMBL/GenBank/DDBJ databases">
        <title>Tropical forage species Digitaria eriantha prevents oxidative stress under low temperature conditions by the incorporation of polyhydroxybutyrate-producing endophytic bacteria.</title>
        <authorList>
            <person name="Stritzler M."/>
            <person name="Ayub N."/>
        </authorList>
    </citation>
    <scope>NUCLEOTIDE SEQUENCE [LARGE SCALE GENOMIC DNA]</scope>
    <source>
        <strain evidence="3 4">FR1</strain>
    </source>
</reference>
<keyword evidence="4" id="KW-1185">Reference proteome</keyword>
<sequence length="165" mass="17851">MIDQLSFRDAMSRLVGAVTVITTDGPAGPGGFTASAVCSVTDDPPMLLVCMNRNSRQHTVFSNNGVLCVNVLTAAQEAISRTFSGAATVQERFQIDRWSVLETGAPVLDNALVSFDARIAQTVEAGTHSIFLCAIVAVRIEPEDHSGLAYYARKYHPITVHKREE</sequence>